<keyword evidence="4" id="KW-1185">Reference proteome</keyword>
<gene>
    <name evidence="3" type="ORF">IE077_003223</name>
</gene>
<protein>
    <recommendedName>
        <fullName evidence="1">Cyclin-dependent kinases regulatory subunit</fullName>
    </recommendedName>
</protein>
<comment type="similarity">
    <text evidence="1">Belongs to the CKS family.</text>
</comment>
<dbReference type="Proteomes" id="UP000823046">
    <property type="component" value="Unassembled WGS sequence"/>
</dbReference>
<keyword evidence="1" id="KW-0132">Cell division</keyword>
<evidence type="ECO:0000256" key="2">
    <source>
        <dbReference type="SAM" id="MobiDB-lite"/>
    </source>
</evidence>
<keyword evidence="1" id="KW-0131">Cell cycle</keyword>
<dbReference type="EMBL" id="JADAQX010000399">
    <property type="protein sequence ID" value="KAF8820386.1"/>
    <property type="molecule type" value="Genomic_DNA"/>
</dbReference>
<feature type="compositionally biased region" description="Basic and acidic residues" evidence="2">
    <location>
        <begin position="128"/>
        <end position="140"/>
    </location>
</feature>
<sequence>MMAVNNCELIVDKGRPLTFLPIDVAIDKVVNCEFIKSEIKQYPNKFTQYGEVNYSPRYRDDRYIYRHVILTYDVRRMAENLANRSPDGLLTEEQFIHVLGIDLSPGWEHFMRFKGRLRELILRRPLPEDEKHDGAPREGDEVTEESDDSKPEVDEKKVKSKKLAPRKKRESKKVNLALKRRKAKL</sequence>
<name>A0ABQ7J8R1_9APIC</name>
<proteinExistence type="inferred from homology"/>
<dbReference type="Pfam" id="PF01111">
    <property type="entry name" value="CKS"/>
    <property type="match status" value="1"/>
</dbReference>
<dbReference type="SMART" id="SM01084">
    <property type="entry name" value="CKS"/>
    <property type="match status" value="1"/>
</dbReference>
<dbReference type="InterPro" id="IPR000789">
    <property type="entry name" value="Cyclin-dep_kinase_reg-sub"/>
</dbReference>
<dbReference type="SUPFAM" id="SSF55637">
    <property type="entry name" value="Cell cycle regulatory proteins"/>
    <property type="match status" value="1"/>
</dbReference>
<accession>A0ABQ7J8R1</accession>
<reference evidence="3 4" key="1">
    <citation type="journal article" date="2020" name="bioRxiv">
        <title>Metabolic contributions of an alphaproteobacterial endosymbiont in the apicomplexan Cardiosporidium cionae.</title>
        <authorList>
            <person name="Hunter E.S."/>
            <person name="Paight C.J."/>
            <person name="Lane C.E."/>
        </authorList>
    </citation>
    <scope>NUCLEOTIDE SEQUENCE [LARGE SCALE GENOMIC DNA]</scope>
    <source>
        <strain evidence="3">ESH_2018</strain>
    </source>
</reference>
<dbReference type="InterPro" id="IPR036858">
    <property type="entry name" value="Cyclin-dep_kinase_reg-sub_sf"/>
</dbReference>
<comment type="caution">
    <text evidence="3">The sequence shown here is derived from an EMBL/GenBank/DDBJ whole genome shotgun (WGS) entry which is preliminary data.</text>
</comment>
<evidence type="ECO:0000313" key="3">
    <source>
        <dbReference type="EMBL" id="KAF8820386.1"/>
    </source>
</evidence>
<comment type="function">
    <text evidence="1">Binds to the catalytic subunit of the cyclin dependent kinases and is essential for their biological function.</text>
</comment>
<evidence type="ECO:0000256" key="1">
    <source>
        <dbReference type="RuleBase" id="RU311113"/>
    </source>
</evidence>
<feature type="compositionally biased region" description="Basic residues" evidence="2">
    <location>
        <begin position="158"/>
        <end position="171"/>
    </location>
</feature>
<evidence type="ECO:0000313" key="4">
    <source>
        <dbReference type="Proteomes" id="UP000823046"/>
    </source>
</evidence>
<feature type="compositionally biased region" description="Basic and acidic residues" evidence="2">
    <location>
        <begin position="148"/>
        <end position="157"/>
    </location>
</feature>
<organism evidence="3 4">
    <name type="scientific">Cardiosporidium cionae</name>
    <dbReference type="NCBI Taxonomy" id="476202"/>
    <lineage>
        <taxon>Eukaryota</taxon>
        <taxon>Sar</taxon>
        <taxon>Alveolata</taxon>
        <taxon>Apicomplexa</taxon>
        <taxon>Aconoidasida</taxon>
        <taxon>Nephromycida</taxon>
        <taxon>Cardiosporidium</taxon>
    </lineage>
</organism>
<dbReference type="Gene3D" id="3.30.170.10">
    <property type="entry name" value="Cyclin-dependent kinase, regulatory subunit"/>
    <property type="match status" value="1"/>
</dbReference>
<feature type="region of interest" description="Disordered" evidence="2">
    <location>
        <begin position="128"/>
        <end position="185"/>
    </location>
</feature>